<dbReference type="InterPro" id="IPR022648">
    <property type="entry name" value="Pr_cel_nuc_antig_N"/>
</dbReference>
<dbReference type="HAMAP" id="MF_00317">
    <property type="entry name" value="DNApol_clamp_arch"/>
    <property type="match status" value="1"/>
</dbReference>
<evidence type="ECO:0000256" key="5">
    <source>
        <dbReference type="RuleBase" id="RU003673"/>
    </source>
</evidence>
<evidence type="ECO:0000313" key="8">
    <source>
        <dbReference type="EMBL" id="RLG70298.1"/>
    </source>
</evidence>
<dbReference type="NCBIfam" id="TIGR00590">
    <property type="entry name" value="pcna"/>
    <property type="match status" value="1"/>
</dbReference>
<protein>
    <recommendedName>
        <fullName evidence="3">DNA polymerase sliding clamp</fullName>
    </recommendedName>
    <alternativeName>
        <fullName evidence="3">Proliferating cell nuclear antigen homolog</fullName>
        <shortName evidence="3">PCNA</shortName>
    </alternativeName>
</protein>
<organism evidence="8 9">
    <name type="scientific">Candidatus Iainarchaeum sp</name>
    <dbReference type="NCBI Taxonomy" id="3101447"/>
    <lineage>
        <taxon>Archaea</taxon>
        <taxon>Candidatus Iainarchaeota</taxon>
        <taxon>Candidatus Iainarchaeia</taxon>
        <taxon>Candidatus Iainarchaeales</taxon>
        <taxon>Candidatus Iainarchaeaceae</taxon>
        <taxon>Candidatus Iainarchaeum</taxon>
    </lineage>
</organism>
<dbReference type="CDD" id="cd00577">
    <property type="entry name" value="PCNA"/>
    <property type="match status" value="1"/>
</dbReference>
<dbReference type="Pfam" id="PF00705">
    <property type="entry name" value="PCNA_N"/>
    <property type="match status" value="1"/>
</dbReference>
<feature type="domain" description="Proliferating cell nuclear antigen PCNA C-terminal" evidence="7">
    <location>
        <begin position="123"/>
        <end position="240"/>
    </location>
</feature>
<comment type="caution">
    <text evidence="8">The sequence shown here is derived from an EMBL/GenBank/DDBJ whole genome shotgun (WGS) entry which is preliminary data.</text>
</comment>
<dbReference type="InterPro" id="IPR046938">
    <property type="entry name" value="DNA_clamp_sf"/>
</dbReference>
<evidence type="ECO:0000256" key="3">
    <source>
        <dbReference type="HAMAP-Rule" id="MF_00317"/>
    </source>
</evidence>
<comment type="function">
    <text evidence="3">Sliding clamp subunit that acts as a moving platform for DNA processing. Responsible for tethering the catalytic subunit of DNA polymerase and other proteins to DNA during high-speed replication.</text>
</comment>
<dbReference type="AlphaFoldDB" id="A0A497JGS2"/>
<dbReference type="GO" id="GO:0030337">
    <property type="term" value="F:DNA polymerase processivity factor activity"/>
    <property type="evidence" value="ECO:0007669"/>
    <property type="project" value="UniProtKB-UniRule"/>
</dbReference>
<name>A0A497JGS2_9ARCH</name>
<sequence length="243" mass="27071">MPKLICQEATKFKKCIEAITNLVEEGVFKFRQDGLYFKATDPSQIAMIEFIMPKDAFEVYEFENQNAGIDLRYFLQILSRARAKEKLILELSESTLHITFSNKTKRTFKIPLLDIAAQELPDPKIEFTAKAKLNAGLIQDALKDASLITTHVLITLNPEGLTISANSNKGETSTFCSKENLAMLETNSQAVAMFPLDYLQNILKAAPADSEITLSLATDAPLKVAFSLNQAKVVYYLAPRIEG</sequence>
<dbReference type="GO" id="GO:0006275">
    <property type="term" value="P:regulation of DNA replication"/>
    <property type="evidence" value="ECO:0007669"/>
    <property type="project" value="UniProtKB-UniRule"/>
</dbReference>
<evidence type="ECO:0000256" key="4">
    <source>
        <dbReference type="RuleBase" id="RU003671"/>
    </source>
</evidence>
<gene>
    <name evidence="3 8" type="primary">pcn</name>
    <name evidence="8" type="ORF">DRO04_02065</name>
</gene>
<dbReference type="InterPro" id="IPR022649">
    <property type="entry name" value="Pr_cel_nuc_antig_C"/>
</dbReference>
<dbReference type="Pfam" id="PF02747">
    <property type="entry name" value="PCNA_C"/>
    <property type="match status" value="1"/>
</dbReference>
<dbReference type="Proteomes" id="UP000278031">
    <property type="component" value="Unassembled WGS sequence"/>
</dbReference>
<reference evidence="8 9" key="1">
    <citation type="submission" date="2018-06" db="EMBL/GenBank/DDBJ databases">
        <title>Extensive metabolic versatility and redundancy in microbially diverse, dynamic hydrothermal sediments.</title>
        <authorList>
            <person name="Dombrowski N."/>
            <person name="Teske A."/>
            <person name="Baker B.J."/>
        </authorList>
    </citation>
    <scope>NUCLEOTIDE SEQUENCE [LARGE SCALE GENOMIC DNA]</scope>
    <source>
        <strain evidence="8">B51_G17</strain>
    </source>
</reference>
<evidence type="ECO:0000259" key="6">
    <source>
        <dbReference type="Pfam" id="PF00705"/>
    </source>
</evidence>
<dbReference type="GO" id="GO:0003677">
    <property type="term" value="F:DNA binding"/>
    <property type="evidence" value="ECO:0007669"/>
    <property type="project" value="UniProtKB-UniRule"/>
</dbReference>
<evidence type="ECO:0000259" key="7">
    <source>
        <dbReference type="Pfam" id="PF02747"/>
    </source>
</evidence>
<dbReference type="GO" id="GO:0006272">
    <property type="term" value="P:leading strand elongation"/>
    <property type="evidence" value="ECO:0007669"/>
    <property type="project" value="TreeGrafter"/>
</dbReference>
<evidence type="ECO:0000256" key="2">
    <source>
        <dbReference type="ARBA" id="ARBA00023125"/>
    </source>
</evidence>
<feature type="domain" description="Proliferating cell nuclear antigen PCNA N-terminal" evidence="6">
    <location>
        <begin position="7"/>
        <end position="106"/>
    </location>
</feature>
<dbReference type="PANTHER" id="PTHR11352:SF0">
    <property type="entry name" value="PROLIFERATING CELL NUCLEAR ANTIGEN"/>
    <property type="match status" value="1"/>
</dbReference>
<dbReference type="EMBL" id="QMWP01000069">
    <property type="protein sequence ID" value="RLG70298.1"/>
    <property type="molecule type" value="Genomic_DNA"/>
</dbReference>
<keyword evidence="3 4" id="KW-0235">DNA replication</keyword>
<comment type="similarity">
    <text evidence="1 3 4">Belongs to the PCNA family.</text>
</comment>
<accession>A0A497JGS2</accession>
<dbReference type="SUPFAM" id="SSF55979">
    <property type="entry name" value="DNA clamp"/>
    <property type="match status" value="2"/>
</dbReference>
<comment type="function">
    <text evidence="5">Sliding clamp subunit. Responsible for tethering the catalytic subunit of DNA polymerase to DNA during high-speed replication.</text>
</comment>
<dbReference type="PANTHER" id="PTHR11352">
    <property type="entry name" value="PROLIFERATING CELL NUCLEAR ANTIGEN"/>
    <property type="match status" value="1"/>
</dbReference>
<evidence type="ECO:0000256" key="1">
    <source>
        <dbReference type="ARBA" id="ARBA00010462"/>
    </source>
</evidence>
<evidence type="ECO:0000313" key="9">
    <source>
        <dbReference type="Proteomes" id="UP000278031"/>
    </source>
</evidence>
<keyword evidence="2 3" id="KW-0238">DNA-binding</keyword>
<dbReference type="InterPro" id="IPR000730">
    <property type="entry name" value="Pr_cel_nuc_antig"/>
</dbReference>
<comment type="subunit">
    <text evidence="3">Homotrimer. The subunits circularize to form a toroid; DNA passes through its center. Replication factor C (RFC) is required to load the toroid on the DNA.</text>
</comment>
<dbReference type="PRINTS" id="PR00339">
    <property type="entry name" value="PCNACYCLIN"/>
</dbReference>
<dbReference type="Gene3D" id="3.70.10.10">
    <property type="match status" value="1"/>
</dbReference>
<proteinExistence type="inferred from homology"/>